<organism evidence="1 2">
    <name type="scientific">Methanoculleus palmolei</name>
    <dbReference type="NCBI Taxonomy" id="72612"/>
    <lineage>
        <taxon>Archaea</taxon>
        <taxon>Methanobacteriati</taxon>
        <taxon>Methanobacteriota</taxon>
        <taxon>Stenosarchaea group</taxon>
        <taxon>Methanomicrobia</taxon>
        <taxon>Methanomicrobiales</taxon>
        <taxon>Methanomicrobiaceae</taxon>
        <taxon>Methanoculleus</taxon>
    </lineage>
</organism>
<sequence length="384" mass="44084">MGLPLPVACFGTTSLFCEKLGPAKNSHDAVDNALLYAVYRNAVEFFITEDREIHKKAHTVGIEERVFLISEALYDFNRYLPSRESIPTPPALVKDSMYNLNPRDPIFDSLRVDYPGFDEWFIDKAQEGRECYVYSRTDGSIGAILIYKIEDEPIPSIPPFAKKKRLKIATMKVEHVGYKIGELLLKVSIDIALKNSITEIYLTHFTQSEEDRLVDLISEYGFYKAGGLQRENKIEDIYVKHLCARGHDVSALLPATISQIYYPSFYDGTLVKKFVIPIQPKYHDLLFTDFSKGRQTKLYEHSGEFIIEGNTIRKAYLTEVIPKHLSREGDAFRRTSFFSCTRRFAGCTSRSLPRVAIPREEPYQRFDARDHSIFHGEATKYSEL</sequence>
<name>A0ABD8A9F3_9EURY</name>
<evidence type="ECO:0000313" key="1">
    <source>
        <dbReference type="EMBL" id="WOX56142.1"/>
    </source>
</evidence>
<protein>
    <recommendedName>
        <fullName evidence="3">N-acetyltransferase domain-containing protein</fullName>
    </recommendedName>
</protein>
<keyword evidence="2" id="KW-1185">Reference proteome</keyword>
<accession>A0ABD8A9F3</accession>
<proteinExistence type="predicted"/>
<gene>
    <name evidence="1" type="ORF">R6Y95_02105</name>
</gene>
<dbReference type="Proteomes" id="UP001626603">
    <property type="component" value="Chromosome"/>
</dbReference>
<reference evidence="1 2" key="1">
    <citation type="submission" date="2023-10" db="EMBL/GenBank/DDBJ databases">
        <title>The complete genome sequence of Methanoculleus palmolei DSM 4273.</title>
        <authorList>
            <person name="Lai S.-J."/>
            <person name="You Y.-T."/>
            <person name="Chen S.-C."/>
        </authorList>
    </citation>
    <scope>NUCLEOTIDE SEQUENCE [LARGE SCALE GENOMIC DNA]</scope>
    <source>
        <strain evidence="1 2">DSM 4273</strain>
    </source>
</reference>
<evidence type="ECO:0008006" key="3">
    <source>
        <dbReference type="Google" id="ProtNLM"/>
    </source>
</evidence>
<dbReference type="EMBL" id="CP137641">
    <property type="protein sequence ID" value="WOX56142.1"/>
    <property type="molecule type" value="Genomic_DNA"/>
</dbReference>
<dbReference type="AlphaFoldDB" id="A0ABD8A9F3"/>
<evidence type="ECO:0000313" key="2">
    <source>
        <dbReference type="Proteomes" id="UP001626603"/>
    </source>
</evidence>
<dbReference type="Gene3D" id="3.40.630.30">
    <property type="match status" value="1"/>
</dbReference>